<proteinExistence type="predicted"/>
<evidence type="ECO:0000313" key="7">
    <source>
        <dbReference type="EMBL" id="GGE11970.1"/>
    </source>
</evidence>
<comment type="subcellular location">
    <subcellularLocation>
        <location evidence="1">Cell membrane</location>
        <topology evidence="1">Multi-pass membrane protein</topology>
    </subcellularLocation>
</comment>
<evidence type="ECO:0000256" key="3">
    <source>
        <dbReference type="ARBA" id="ARBA00022692"/>
    </source>
</evidence>
<feature type="transmembrane region" description="Helical" evidence="6">
    <location>
        <begin position="38"/>
        <end position="58"/>
    </location>
</feature>
<dbReference type="GO" id="GO:0005886">
    <property type="term" value="C:plasma membrane"/>
    <property type="evidence" value="ECO:0007669"/>
    <property type="project" value="UniProtKB-SubCell"/>
</dbReference>
<dbReference type="CDD" id="cd06173">
    <property type="entry name" value="MFS_MefA_like"/>
    <property type="match status" value="1"/>
</dbReference>
<keyword evidence="5 6" id="KW-0472">Membrane</keyword>
<evidence type="ECO:0000256" key="1">
    <source>
        <dbReference type="ARBA" id="ARBA00004651"/>
    </source>
</evidence>
<dbReference type="InterPro" id="IPR036259">
    <property type="entry name" value="MFS_trans_sf"/>
</dbReference>
<evidence type="ECO:0000256" key="5">
    <source>
        <dbReference type="ARBA" id="ARBA00023136"/>
    </source>
</evidence>
<dbReference type="EMBL" id="BMHQ01000003">
    <property type="protein sequence ID" value="GGE11970.1"/>
    <property type="molecule type" value="Genomic_DNA"/>
</dbReference>
<keyword evidence="4 6" id="KW-1133">Transmembrane helix</keyword>
<dbReference type="SUPFAM" id="SSF103473">
    <property type="entry name" value="MFS general substrate transporter"/>
    <property type="match status" value="1"/>
</dbReference>
<feature type="transmembrane region" description="Helical" evidence="6">
    <location>
        <begin position="64"/>
        <end position="88"/>
    </location>
</feature>
<dbReference type="InterPro" id="IPR011701">
    <property type="entry name" value="MFS"/>
</dbReference>
<dbReference type="GO" id="GO:0022857">
    <property type="term" value="F:transmembrane transporter activity"/>
    <property type="evidence" value="ECO:0007669"/>
    <property type="project" value="InterPro"/>
</dbReference>
<keyword evidence="8" id="KW-1185">Reference proteome</keyword>
<feature type="transmembrane region" description="Helical" evidence="6">
    <location>
        <begin position="150"/>
        <end position="178"/>
    </location>
</feature>
<dbReference type="AlphaFoldDB" id="A0A8J2VCQ1"/>
<dbReference type="PANTHER" id="PTHR23513">
    <property type="entry name" value="INTEGRAL MEMBRANE EFFLUX PROTEIN-RELATED"/>
    <property type="match status" value="1"/>
</dbReference>
<evidence type="ECO:0000256" key="4">
    <source>
        <dbReference type="ARBA" id="ARBA00022989"/>
    </source>
</evidence>
<organism evidence="7 8">
    <name type="scientific">Marinithermofilum abyssi</name>
    <dbReference type="NCBI Taxonomy" id="1571185"/>
    <lineage>
        <taxon>Bacteria</taxon>
        <taxon>Bacillati</taxon>
        <taxon>Bacillota</taxon>
        <taxon>Bacilli</taxon>
        <taxon>Bacillales</taxon>
        <taxon>Thermoactinomycetaceae</taxon>
        <taxon>Marinithermofilum</taxon>
    </lineage>
</organism>
<dbReference type="PANTHER" id="PTHR23513:SF6">
    <property type="entry name" value="MAJOR FACILITATOR SUPERFAMILY ASSOCIATED DOMAIN-CONTAINING PROTEIN"/>
    <property type="match status" value="1"/>
</dbReference>
<name>A0A8J2VCQ1_9BACL</name>
<dbReference type="Proteomes" id="UP000625210">
    <property type="component" value="Unassembled WGS sequence"/>
</dbReference>
<gene>
    <name evidence="7" type="ORF">GCM10011571_11670</name>
</gene>
<protein>
    <recommendedName>
        <fullName evidence="9">MFS transporter</fullName>
    </recommendedName>
</protein>
<keyword evidence="3 6" id="KW-0812">Transmembrane</keyword>
<evidence type="ECO:0000313" key="8">
    <source>
        <dbReference type="Proteomes" id="UP000625210"/>
    </source>
</evidence>
<evidence type="ECO:0000256" key="6">
    <source>
        <dbReference type="SAM" id="Phobius"/>
    </source>
</evidence>
<evidence type="ECO:0008006" key="9">
    <source>
        <dbReference type="Google" id="ProtNLM"/>
    </source>
</evidence>
<accession>A0A8J2VCQ1</accession>
<keyword evidence="2" id="KW-1003">Cell membrane</keyword>
<dbReference type="Gene3D" id="1.20.1250.20">
    <property type="entry name" value="MFS general substrate transporter like domains"/>
    <property type="match status" value="1"/>
</dbReference>
<comment type="caution">
    <text evidence="7">The sequence shown here is derived from an EMBL/GenBank/DDBJ whole genome shotgun (WGS) entry which is preliminary data.</text>
</comment>
<dbReference type="Pfam" id="PF07690">
    <property type="entry name" value="MFS_1"/>
    <property type="match status" value="1"/>
</dbReference>
<feature type="transmembrane region" description="Helical" evidence="6">
    <location>
        <begin position="95"/>
        <end position="116"/>
    </location>
</feature>
<feature type="transmembrane region" description="Helical" evidence="6">
    <location>
        <begin position="12"/>
        <end position="31"/>
    </location>
</feature>
<sequence length="270" mass="30118">MKLWVSETVSLFGTQITFVALPLTAVVSLHATATQMGFLNASQHVPYLLVTLFAGVWIDRTRRLPIMIGANIGRAILFGLIPLSFFLGVLQMESLYVIALLAGVLTVLFDVAYQSYLSSLVKRTELVEGNSKLQTTASIAQVSGPSLGGILVSLLTAPVVIIFDSISYIISAFSLSLIRKREPKTEYRMERGTVFREMKGGFRLVLVNPYLRAIAGEAATYNLFYTVVWTVIFIFMTRELQFGPGLVRRDSSKYWGTSGFFDRQLFWETL</sequence>
<reference evidence="7" key="1">
    <citation type="journal article" date="2014" name="Int. J. Syst. Evol. Microbiol.">
        <title>Complete genome sequence of Corynebacterium casei LMG S-19264T (=DSM 44701T), isolated from a smear-ripened cheese.</title>
        <authorList>
            <consortium name="US DOE Joint Genome Institute (JGI-PGF)"/>
            <person name="Walter F."/>
            <person name="Albersmeier A."/>
            <person name="Kalinowski J."/>
            <person name="Ruckert C."/>
        </authorList>
    </citation>
    <scope>NUCLEOTIDE SEQUENCE</scope>
    <source>
        <strain evidence="7">CGMCC 1.15179</strain>
    </source>
</reference>
<evidence type="ECO:0000256" key="2">
    <source>
        <dbReference type="ARBA" id="ARBA00022475"/>
    </source>
</evidence>
<reference evidence="7" key="2">
    <citation type="submission" date="2020-09" db="EMBL/GenBank/DDBJ databases">
        <authorList>
            <person name="Sun Q."/>
            <person name="Zhou Y."/>
        </authorList>
    </citation>
    <scope>NUCLEOTIDE SEQUENCE</scope>
    <source>
        <strain evidence="7">CGMCC 1.15179</strain>
    </source>
</reference>